<dbReference type="InterPro" id="IPR011004">
    <property type="entry name" value="Trimer_LpxA-like_sf"/>
</dbReference>
<dbReference type="SUPFAM" id="SSF51161">
    <property type="entry name" value="Trimeric LpxA-like enzymes"/>
    <property type="match status" value="1"/>
</dbReference>
<evidence type="ECO:0000256" key="1">
    <source>
        <dbReference type="ARBA" id="ARBA00022679"/>
    </source>
</evidence>
<keyword evidence="1 3" id="KW-0808">Transferase</keyword>
<dbReference type="CDD" id="cd03349">
    <property type="entry name" value="LbH_XAT"/>
    <property type="match status" value="1"/>
</dbReference>
<protein>
    <submittedName>
        <fullName evidence="3">CatB-related O-acetyltransferase</fullName>
        <ecNumber evidence="3">2.3.1.-</ecNumber>
    </submittedName>
</protein>
<evidence type="ECO:0000313" key="4">
    <source>
        <dbReference type="Proteomes" id="UP001279681"/>
    </source>
</evidence>
<dbReference type="Proteomes" id="UP001279681">
    <property type="component" value="Unassembled WGS sequence"/>
</dbReference>
<evidence type="ECO:0000256" key="2">
    <source>
        <dbReference type="ARBA" id="ARBA00022737"/>
    </source>
</evidence>
<accession>A0ABU4W8R2</accession>
<dbReference type="PANTHER" id="PTHR43300:SF11">
    <property type="entry name" value="ACETYLTRANSFERASE RV3034C-RELATED"/>
    <property type="match status" value="1"/>
</dbReference>
<keyword evidence="3" id="KW-0012">Acyltransferase</keyword>
<dbReference type="PANTHER" id="PTHR43300">
    <property type="entry name" value="ACETYLTRANSFERASE"/>
    <property type="match status" value="1"/>
</dbReference>
<dbReference type="Pfam" id="PF00132">
    <property type="entry name" value="Hexapep"/>
    <property type="match status" value="1"/>
</dbReference>
<dbReference type="Gene3D" id="2.160.10.10">
    <property type="entry name" value="Hexapeptide repeat proteins"/>
    <property type="match status" value="1"/>
</dbReference>
<keyword evidence="4" id="KW-1185">Reference proteome</keyword>
<comment type="caution">
    <text evidence="3">The sequence shown here is derived from an EMBL/GenBank/DDBJ whole genome shotgun (WGS) entry which is preliminary data.</text>
</comment>
<keyword evidence="2" id="KW-0677">Repeat</keyword>
<gene>
    <name evidence="3" type="ORF">RFV38_00030</name>
</gene>
<sequence>MYRKLKSYLALYLFKKKWRSQNKHNQITPINKFPLEKVKVGKYSYGPIDVRSWGSSEEGLEIGNYVSIASGVKFILGGNHEINTFTTYPFKVMYLGDKVEAWTKGPIIVKDDVWIATDSIIMSGITIGQGAIVAAGSVVTKSVPAYAIVGGNPAKIIKYRYSKEIIDKMLEFDWSKIDLNKIEKLKKELYEPLTLELVKKLKKEFGEN</sequence>
<dbReference type="GO" id="GO:0016746">
    <property type="term" value="F:acyltransferase activity"/>
    <property type="evidence" value="ECO:0007669"/>
    <property type="project" value="UniProtKB-KW"/>
</dbReference>
<proteinExistence type="predicted"/>
<evidence type="ECO:0000313" key="3">
    <source>
        <dbReference type="EMBL" id="MDX8334898.1"/>
    </source>
</evidence>
<dbReference type="InterPro" id="IPR018357">
    <property type="entry name" value="Hexapep_transf_CS"/>
</dbReference>
<dbReference type="RefSeq" id="WP_320312313.1">
    <property type="nucleotide sequence ID" value="NZ_JAVIKH010000001.1"/>
</dbReference>
<organism evidence="3 4">
    <name type="scientific">Candidatus Cetobacterium colombiensis</name>
    <dbReference type="NCBI Taxonomy" id="3073100"/>
    <lineage>
        <taxon>Bacteria</taxon>
        <taxon>Fusobacteriati</taxon>
        <taxon>Fusobacteriota</taxon>
        <taxon>Fusobacteriia</taxon>
        <taxon>Fusobacteriales</taxon>
        <taxon>Fusobacteriaceae</taxon>
        <taxon>Cetobacterium</taxon>
    </lineage>
</organism>
<dbReference type="EC" id="2.3.1.-" evidence="3"/>
<name>A0ABU4W8R2_9FUSO</name>
<dbReference type="PROSITE" id="PS00101">
    <property type="entry name" value="HEXAPEP_TRANSFERASES"/>
    <property type="match status" value="1"/>
</dbReference>
<dbReference type="EMBL" id="JAVIKH010000001">
    <property type="protein sequence ID" value="MDX8334898.1"/>
    <property type="molecule type" value="Genomic_DNA"/>
</dbReference>
<dbReference type="InterPro" id="IPR050179">
    <property type="entry name" value="Trans_hexapeptide_repeat"/>
</dbReference>
<reference evidence="4" key="1">
    <citation type="submission" date="2023-07" db="EMBL/GenBank/DDBJ databases">
        <authorList>
            <person name="Colorado M.A."/>
            <person name="Villamil L.M."/>
            <person name="Melo J.F."/>
            <person name="Rodriguez J.A."/>
            <person name="Ruiz R.Y."/>
        </authorList>
    </citation>
    <scope>NUCLEOTIDE SEQUENCE [LARGE SCALE GENOMIC DNA]</scope>
    <source>
        <strain evidence="4">C33</strain>
    </source>
</reference>
<dbReference type="InterPro" id="IPR001451">
    <property type="entry name" value="Hexapep"/>
</dbReference>